<evidence type="ECO:0000313" key="2">
    <source>
        <dbReference type="Proteomes" id="UP000319852"/>
    </source>
</evidence>
<proteinExistence type="predicted"/>
<dbReference type="KEGG" id="amob:HG15A2_01450"/>
<dbReference type="OrthoDB" id="215174at2"/>
<evidence type="ECO:0000313" key="1">
    <source>
        <dbReference type="EMBL" id="QDS96886.1"/>
    </source>
</evidence>
<protein>
    <submittedName>
        <fullName evidence="1">Uncharacterized protein</fullName>
    </submittedName>
</protein>
<dbReference type="EMBL" id="CP036263">
    <property type="protein sequence ID" value="QDS96886.1"/>
    <property type="molecule type" value="Genomic_DNA"/>
</dbReference>
<keyword evidence="2" id="KW-1185">Reference proteome</keyword>
<organism evidence="1 2">
    <name type="scientific">Adhaeretor mobilis</name>
    <dbReference type="NCBI Taxonomy" id="1930276"/>
    <lineage>
        <taxon>Bacteria</taxon>
        <taxon>Pseudomonadati</taxon>
        <taxon>Planctomycetota</taxon>
        <taxon>Planctomycetia</taxon>
        <taxon>Pirellulales</taxon>
        <taxon>Lacipirellulaceae</taxon>
        <taxon>Adhaeretor</taxon>
    </lineage>
</organism>
<name>A0A517MPS1_9BACT</name>
<accession>A0A517MPS1</accession>
<dbReference type="Proteomes" id="UP000319852">
    <property type="component" value="Chromosome"/>
</dbReference>
<gene>
    <name evidence="1" type="ORF">HG15A2_01450</name>
</gene>
<dbReference type="AlphaFoldDB" id="A0A517MPS1"/>
<dbReference type="RefSeq" id="WP_145056838.1">
    <property type="nucleotide sequence ID" value="NZ_CP036263.1"/>
</dbReference>
<reference evidence="1 2" key="1">
    <citation type="submission" date="2019-02" db="EMBL/GenBank/DDBJ databases">
        <title>Deep-cultivation of Planctomycetes and their phenomic and genomic characterization uncovers novel biology.</title>
        <authorList>
            <person name="Wiegand S."/>
            <person name="Jogler M."/>
            <person name="Boedeker C."/>
            <person name="Pinto D."/>
            <person name="Vollmers J."/>
            <person name="Rivas-Marin E."/>
            <person name="Kohn T."/>
            <person name="Peeters S.H."/>
            <person name="Heuer A."/>
            <person name="Rast P."/>
            <person name="Oberbeckmann S."/>
            <person name="Bunk B."/>
            <person name="Jeske O."/>
            <person name="Meyerdierks A."/>
            <person name="Storesund J.E."/>
            <person name="Kallscheuer N."/>
            <person name="Luecker S."/>
            <person name="Lage O.M."/>
            <person name="Pohl T."/>
            <person name="Merkel B.J."/>
            <person name="Hornburger P."/>
            <person name="Mueller R.-W."/>
            <person name="Bruemmer F."/>
            <person name="Labrenz M."/>
            <person name="Spormann A.M."/>
            <person name="Op den Camp H."/>
            <person name="Overmann J."/>
            <person name="Amann R."/>
            <person name="Jetten M.S.M."/>
            <person name="Mascher T."/>
            <person name="Medema M.H."/>
            <person name="Devos D.P."/>
            <person name="Kaster A.-K."/>
            <person name="Ovreas L."/>
            <person name="Rohde M."/>
            <person name="Galperin M.Y."/>
            <person name="Jogler C."/>
        </authorList>
    </citation>
    <scope>NUCLEOTIDE SEQUENCE [LARGE SCALE GENOMIC DNA]</scope>
    <source>
        <strain evidence="1 2">HG15A2</strain>
    </source>
</reference>
<sequence length="70" mass="7778">MPSTDDTTTWPDLAIGLYDRLTGRDAEIAYRFDEFELSVPSSTAADAVHALWKMNGVLRITTRNGSETKT</sequence>